<dbReference type="EMBL" id="BNDX01000013">
    <property type="protein sequence ID" value="GHI33367.1"/>
    <property type="molecule type" value="Genomic_DNA"/>
</dbReference>
<dbReference type="InterPro" id="IPR004113">
    <property type="entry name" value="FAD-bd_oxidored_4_C"/>
</dbReference>
<evidence type="ECO:0000256" key="2">
    <source>
        <dbReference type="ARBA" id="ARBA00022630"/>
    </source>
</evidence>
<keyword evidence="7" id="KW-1185">Reference proteome</keyword>
<organism evidence="6 7">
    <name type="scientific">Streptomyces daghestanicus</name>
    <dbReference type="NCBI Taxonomy" id="66885"/>
    <lineage>
        <taxon>Bacteria</taxon>
        <taxon>Bacillati</taxon>
        <taxon>Actinomycetota</taxon>
        <taxon>Actinomycetes</taxon>
        <taxon>Kitasatosporales</taxon>
        <taxon>Streptomycetaceae</taxon>
        <taxon>Streptomyces</taxon>
    </lineage>
</organism>
<evidence type="ECO:0000256" key="3">
    <source>
        <dbReference type="ARBA" id="ARBA00022827"/>
    </source>
</evidence>
<dbReference type="InterPro" id="IPR016164">
    <property type="entry name" value="FAD-linked_Oxase-like_C"/>
</dbReference>
<dbReference type="SUPFAM" id="SSF56176">
    <property type="entry name" value="FAD-binding/transporter-associated domain-like"/>
    <property type="match status" value="1"/>
</dbReference>
<sequence length="462" mass="48703">MNEGTCVGDKAPVAELADRLVDGEVSTEHDVLAAQRTDEAYLTPSGWPLCSVYARSTADVVETMRWAARHRVPVVPRGAGTGLAGGALAGDGALVLSLERMTAVRELSVDDRLAVVEPGVITADLARAADERGLMYPVDPGSASRSTLGGNLATNAGGFRCFKYGVTRESVLGLEVVLADGRVVTTGHRTTKGVSGYDLTGLFVGSEGTLGVITGATLRLRSKAAGPRATVAACFPDAAAAARAPLQLARAGLLPSFLELIDEVTLRAVRAYQPLDLPGDGEALLLAEFDGADAGGAAARMGQLCGTLDAAVTVTTDEEESERLLSVRRHALGALERMGRTMVEDFVVPRSRLGDMLTEIRRIAARHDVLIGTVAHAGDANLHPTLLFDRGEPEIPARVWAAADDMFRIALRLGGTLTGEHGIGTLKRRWLRDELGDDATDVHRTIKNALDPLGIMNPGKVL</sequence>
<dbReference type="Gene3D" id="1.10.45.10">
    <property type="entry name" value="Vanillyl-alcohol Oxidase, Chain A, domain 4"/>
    <property type="match status" value="1"/>
</dbReference>
<keyword evidence="2" id="KW-0285">Flavoprotein</keyword>
<feature type="domain" description="FAD-binding PCMH-type" evidence="5">
    <location>
        <begin position="44"/>
        <end position="223"/>
    </location>
</feature>
<reference evidence="6" key="1">
    <citation type="submission" date="2024-05" db="EMBL/GenBank/DDBJ databases">
        <title>Whole genome shotgun sequence of Streptomyces daghestanicus NBRC 12762.</title>
        <authorList>
            <person name="Komaki H."/>
            <person name="Tamura T."/>
        </authorList>
    </citation>
    <scope>NUCLEOTIDE SEQUENCE</scope>
    <source>
        <strain evidence="6">NBRC 12762</strain>
    </source>
</reference>
<evidence type="ECO:0000256" key="1">
    <source>
        <dbReference type="ARBA" id="ARBA00001974"/>
    </source>
</evidence>
<dbReference type="InterPro" id="IPR016171">
    <property type="entry name" value="Vanillyl_alc_oxidase_C-sub2"/>
</dbReference>
<evidence type="ECO:0000256" key="4">
    <source>
        <dbReference type="ARBA" id="ARBA00023002"/>
    </source>
</evidence>
<proteinExistence type="predicted"/>
<dbReference type="SUPFAM" id="SSF55103">
    <property type="entry name" value="FAD-linked oxidases, C-terminal domain"/>
    <property type="match status" value="1"/>
</dbReference>
<dbReference type="InterPro" id="IPR006094">
    <property type="entry name" value="Oxid_FAD_bind_N"/>
</dbReference>
<accession>A0ABQ3Q7V3</accession>
<dbReference type="InterPro" id="IPR016169">
    <property type="entry name" value="FAD-bd_PCMH_sub2"/>
</dbReference>
<dbReference type="RefSeq" id="WP_190078650.1">
    <property type="nucleotide sequence ID" value="NZ_BMTC01000052.1"/>
</dbReference>
<evidence type="ECO:0000259" key="5">
    <source>
        <dbReference type="PROSITE" id="PS51387"/>
    </source>
</evidence>
<dbReference type="Proteomes" id="UP001052655">
    <property type="component" value="Unassembled WGS sequence"/>
</dbReference>
<comment type="cofactor">
    <cofactor evidence="1">
        <name>FAD</name>
        <dbReference type="ChEBI" id="CHEBI:57692"/>
    </cofactor>
</comment>
<dbReference type="InterPro" id="IPR036318">
    <property type="entry name" value="FAD-bd_PCMH-like_sf"/>
</dbReference>
<dbReference type="Pfam" id="PF01565">
    <property type="entry name" value="FAD_binding_4"/>
    <property type="match status" value="1"/>
</dbReference>
<evidence type="ECO:0000313" key="7">
    <source>
        <dbReference type="Proteomes" id="UP001052655"/>
    </source>
</evidence>
<dbReference type="PANTHER" id="PTHR42934:SF2">
    <property type="entry name" value="GLYCOLATE OXIDASE SUBUNIT GLCD"/>
    <property type="match status" value="1"/>
</dbReference>
<dbReference type="PANTHER" id="PTHR42934">
    <property type="entry name" value="GLYCOLATE OXIDASE SUBUNIT GLCD"/>
    <property type="match status" value="1"/>
</dbReference>
<comment type="caution">
    <text evidence="6">The sequence shown here is derived from an EMBL/GenBank/DDBJ whole genome shotgun (WGS) entry which is preliminary data.</text>
</comment>
<dbReference type="PROSITE" id="PS51387">
    <property type="entry name" value="FAD_PCMH"/>
    <property type="match status" value="1"/>
</dbReference>
<dbReference type="Pfam" id="PF02913">
    <property type="entry name" value="FAD-oxidase_C"/>
    <property type="match status" value="1"/>
</dbReference>
<dbReference type="InterPro" id="IPR016166">
    <property type="entry name" value="FAD-bd_PCMH"/>
</dbReference>
<name>A0ABQ3Q7V3_9ACTN</name>
<evidence type="ECO:0000313" key="6">
    <source>
        <dbReference type="EMBL" id="GHI33367.1"/>
    </source>
</evidence>
<keyword evidence="4" id="KW-0560">Oxidoreductase</keyword>
<gene>
    <name evidence="6" type="ORF">Sdagh_50970</name>
</gene>
<dbReference type="Gene3D" id="3.30.70.2740">
    <property type="match status" value="1"/>
</dbReference>
<keyword evidence="3" id="KW-0274">FAD</keyword>
<dbReference type="InterPro" id="IPR051914">
    <property type="entry name" value="FAD-linked_OxidoTrans_Type4"/>
</dbReference>
<dbReference type="Gene3D" id="3.30.465.10">
    <property type="match status" value="1"/>
</dbReference>
<protein>
    <submittedName>
        <fullName evidence="6">FAD-linked oxidase</fullName>
    </submittedName>
</protein>